<accession>A0A382NMJ5</accession>
<reference evidence="1" key="1">
    <citation type="submission" date="2018-05" db="EMBL/GenBank/DDBJ databases">
        <authorList>
            <person name="Lanie J.A."/>
            <person name="Ng W.-L."/>
            <person name="Kazmierczak K.M."/>
            <person name="Andrzejewski T.M."/>
            <person name="Davidsen T.M."/>
            <person name="Wayne K.J."/>
            <person name="Tettelin H."/>
            <person name="Glass J.I."/>
            <person name="Rusch D."/>
            <person name="Podicherti R."/>
            <person name="Tsui H.-C.T."/>
            <person name="Winkler M.E."/>
        </authorList>
    </citation>
    <scope>NUCLEOTIDE SEQUENCE</scope>
</reference>
<proteinExistence type="predicted"/>
<sequence length="140" mass="15745">MTKKHTWSLIQCSGCAKHFGKFSNSIHKCPYCGDHSNEDDTILISTNDQSLLGATISELNTPLSLKTKIHTQSVSIGKTFHEDRKYDSEFILECLQQAVDEKDVITKENLVTTLISKGVVTQIEKIMEEVEFEGLLLRIS</sequence>
<dbReference type="AlphaFoldDB" id="A0A382NMJ5"/>
<gene>
    <name evidence="1" type="ORF">METZ01_LOCUS314572</name>
</gene>
<evidence type="ECO:0000313" key="1">
    <source>
        <dbReference type="EMBL" id="SVC61718.1"/>
    </source>
</evidence>
<name>A0A382NMJ5_9ZZZZ</name>
<dbReference type="EMBL" id="UINC01101140">
    <property type="protein sequence ID" value="SVC61718.1"/>
    <property type="molecule type" value="Genomic_DNA"/>
</dbReference>
<protein>
    <submittedName>
        <fullName evidence="1">Uncharacterized protein</fullName>
    </submittedName>
</protein>
<feature type="non-terminal residue" evidence="1">
    <location>
        <position position="140"/>
    </location>
</feature>
<organism evidence="1">
    <name type="scientific">marine metagenome</name>
    <dbReference type="NCBI Taxonomy" id="408172"/>
    <lineage>
        <taxon>unclassified sequences</taxon>
        <taxon>metagenomes</taxon>
        <taxon>ecological metagenomes</taxon>
    </lineage>
</organism>